<accession>A0ABX1JJ47</accession>
<dbReference type="Proteomes" id="UP000523795">
    <property type="component" value="Unassembled WGS sequence"/>
</dbReference>
<dbReference type="PROSITE" id="PS50853">
    <property type="entry name" value="FN3"/>
    <property type="match status" value="1"/>
</dbReference>
<dbReference type="PANTHER" id="PTHR12121:SF36">
    <property type="entry name" value="ENDONUCLEASE_EXONUCLEASE_PHOSPHATASE DOMAIN-CONTAINING PROTEIN"/>
    <property type="match status" value="1"/>
</dbReference>
<keyword evidence="1" id="KW-0378">Hydrolase</keyword>
<name>A0ABX1JJ47_9MICC</name>
<protein>
    <recommendedName>
        <fullName evidence="3">Fibronectin type-III domain-containing protein</fullName>
    </recommendedName>
</protein>
<evidence type="ECO:0000256" key="1">
    <source>
        <dbReference type="ARBA" id="ARBA00023295"/>
    </source>
</evidence>
<evidence type="ECO:0000256" key="2">
    <source>
        <dbReference type="ARBA" id="ARBA00023326"/>
    </source>
</evidence>
<dbReference type="SUPFAM" id="SSF56219">
    <property type="entry name" value="DNase I-like"/>
    <property type="match status" value="1"/>
</dbReference>
<dbReference type="InterPro" id="IPR013783">
    <property type="entry name" value="Ig-like_fold"/>
</dbReference>
<dbReference type="InterPro" id="IPR036691">
    <property type="entry name" value="Endo/exonu/phosph_ase_sf"/>
</dbReference>
<evidence type="ECO:0000259" key="3">
    <source>
        <dbReference type="PROSITE" id="PS50853"/>
    </source>
</evidence>
<dbReference type="EMBL" id="JAAZSR010000012">
    <property type="protein sequence ID" value="NKX49347.1"/>
    <property type="molecule type" value="Genomic_DNA"/>
</dbReference>
<organism evidence="4 5">
    <name type="scientific">Arthrobacter deserti</name>
    <dbReference type="NCBI Taxonomy" id="1742687"/>
    <lineage>
        <taxon>Bacteria</taxon>
        <taxon>Bacillati</taxon>
        <taxon>Actinomycetota</taxon>
        <taxon>Actinomycetes</taxon>
        <taxon>Micrococcales</taxon>
        <taxon>Micrococcaceae</taxon>
        <taxon>Arthrobacter</taxon>
    </lineage>
</organism>
<evidence type="ECO:0000313" key="5">
    <source>
        <dbReference type="Proteomes" id="UP000523795"/>
    </source>
</evidence>
<dbReference type="InterPro" id="IPR003961">
    <property type="entry name" value="FN3_dom"/>
</dbReference>
<dbReference type="InterPro" id="IPR050410">
    <property type="entry name" value="CCR4/nocturin_mRNA_transcr"/>
</dbReference>
<dbReference type="SUPFAM" id="SSF49265">
    <property type="entry name" value="Fibronectin type III"/>
    <property type="match status" value="1"/>
</dbReference>
<dbReference type="PANTHER" id="PTHR12121">
    <property type="entry name" value="CARBON CATABOLITE REPRESSOR PROTEIN 4"/>
    <property type="match status" value="1"/>
</dbReference>
<gene>
    <name evidence="4" type="ORF">HER39_01870</name>
</gene>
<keyword evidence="1" id="KW-0326">Glycosidase</keyword>
<proteinExistence type="predicted"/>
<feature type="non-terminal residue" evidence="4">
    <location>
        <position position="1"/>
    </location>
</feature>
<keyword evidence="5" id="KW-1185">Reference proteome</keyword>
<feature type="domain" description="Fibronectin type-III" evidence="3">
    <location>
        <begin position="59"/>
        <end position="153"/>
    </location>
</feature>
<dbReference type="InterPro" id="IPR005135">
    <property type="entry name" value="Endo/exonuclease/phosphatase"/>
</dbReference>
<keyword evidence="2" id="KW-0119">Carbohydrate metabolism</keyword>
<comment type="caution">
    <text evidence="4">The sequence shown here is derived from an EMBL/GenBank/DDBJ whole genome shotgun (WGS) entry which is preliminary data.</text>
</comment>
<dbReference type="Pfam" id="PF03372">
    <property type="entry name" value="Exo_endo_phos"/>
    <property type="match status" value="1"/>
</dbReference>
<keyword evidence="2" id="KW-0624">Polysaccharide degradation</keyword>
<dbReference type="Gene3D" id="3.60.10.10">
    <property type="entry name" value="Endonuclease/exonuclease/phosphatase"/>
    <property type="match status" value="1"/>
</dbReference>
<dbReference type="InterPro" id="IPR036116">
    <property type="entry name" value="FN3_sf"/>
</dbReference>
<dbReference type="Gene3D" id="2.60.40.10">
    <property type="entry name" value="Immunoglobulins"/>
    <property type="match status" value="1"/>
</dbReference>
<reference evidence="4 5" key="1">
    <citation type="submission" date="2020-04" db="EMBL/GenBank/DDBJ databases">
        <authorList>
            <person name="Liu S."/>
        </authorList>
    </citation>
    <scope>NUCLEOTIDE SEQUENCE [LARGE SCALE GENOMIC DNA]</scope>
    <source>
        <strain evidence="4 5">CGMCC 1.15091</strain>
    </source>
</reference>
<sequence>TDFSTDLSKVATSRTWHIDSNFKAGSPGRSYYYRILAFRTGSSAVRYSAKFEANLAAGVPAGLRVVGTAPNGATLAWNHSANARQYAVRAATDPGFTQGLKTFITTDGRNSLSLNTLAAGRKYYFQVRALDGNKQHIARSSYSAAVSATTRAAGTPLTVLSSNVLTANLNDGIASHNWTARKPAVDDVIGDSAADVVGVQEAYATVSYPGVVDAKPQWEDLRQGLTARGYQRALSGTDGLYGTQCGSPGCAQDEYLMDGNHIFYRTSTVRPVGSGGKMSLFNPDNRTSGYTAAWQVFEKLDGSGVRFLAVNTHFYWQGITVRGTFEAARTRQAQSLVAALRAVNGGGLPVVILGDFNSRPYHDPVTVMEAAGYSDAAGVDVPQTKAGYNSFHGYRTPPPSTWGNHIDYVFVPADVSAARWELVADIDPETGRFAGPVPSDHHAIRAVLTLPR</sequence>
<evidence type="ECO:0000313" key="4">
    <source>
        <dbReference type="EMBL" id="NKX49347.1"/>
    </source>
</evidence>